<gene>
    <name evidence="1" type="ORF">CDAR_277421</name>
</gene>
<keyword evidence="2" id="KW-1185">Reference proteome</keyword>
<accession>A0AAV4VSK7</accession>
<proteinExistence type="predicted"/>
<comment type="caution">
    <text evidence="1">The sequence shown here is derived from an EMBL/GenBank/DDBJ whole genome shotgun (WGS) entry which is preliminary data.</text>
</comment>
<organism evidence="1 2">
    <name type="scientific">Caerostris darwini</name>
    <dbReference type="NCBI Taxonomy" id="1538125"/>
    <lineage>
        <taxon>Eukaryota</taxon>
        <taxon>Metazoa</taxon>
        <taxon>Ecdysozoa</taxon>
        <taxon>Arthropoda</taxon>
        <taxon>Chelicerata</taxon>
        <taxon>Arachnida</taxon>
        <taxon>Araneae</taxon>
        <taxon>Araneomorphae</taxon>
        <taxon>Entelegynae</taxon>
        <taxon>Araneoidea</taxon>
        <taxon>Araneidae</taxon>
        <taxon>Caerostris</taxon>
    </lineage>
</organism>
<dbReference type="AlphaFoldDB" id="A0AAV4VSK7"/>
<evidence type="ECO:0000313" key="2">
    <source>
        <dbReference type="Proteomes" id="UP001054837"/>
    </source>
</evidence>
<dbReference type="EMBL" id="BPLQ01013532">
    <property type="protein sequence ID" value="GIY72924.1"/>
    <property type="molecule type" value="Genomic_DNA"/>
</dbReference>
<reference evidence="1 2" key="1">
    <citation type="submission" date="2021-06" db="EMBL/GenBank/DDBJ databases">
        <title>Caerostris darwini draft genome.</title>
        <authorList>
            <person name="Kono N."/>
            <person name="Arakawa K."/>
        </authorList>
    </citation>
    <scope>NUCLEOTIDE SEQUENCE [LARGE SCALE GENOMIC DNA]</scope>
</reference>
<protein>
    <submittedName>
        <fullName evidence="1">Uncharacterized protein</fullName>
    </submittedName>
</protein>
<sequence length="107" mass="11728">MLCKLILVIDFYCLKKDETSVFHVCGSSFFKPPLTVWGEEKRPCSPPSDGNDSDLVTNCYENGRSDSVCELADAILARQSTEGQQSVTVSSMLLRFARSGCTTAPKV</sequence>
<evidence type="ECO:0000313" key="1">
    <source>
        <dbReference type="EMBL" id="GIY72924.1"/>
    </source>
</evidence>
<dbReference type="Proteomes" id="UP001054837">
    <property type="component" value="Unassembled WGS sequence"/>
</dbReference>
<name>A0AAV4VSK7_9ARAC</name>